<accession>I0CED0</accession>
<name>I0CED0_9ACTN</name>
<geneLocation type="plasmid" evidence="1">
    <name>pCQ4</name>
</geneLocation>
<keyword evidence="1" id="KW-0614">Plasmid</keyword>
<protein>
    <submittedName>
        <fullName evidence="1">Uncharacterized protein</fullName>
    </submittedName>
</protein>
<sequence length="106" mass="11973">MSTHTPPHRTPRVWRYGWCTPAMHGTEAYEKFLETAKLPPAPDGYGLLLITDRGGQRHTLATTDIEYLHLLHHGLLDHGPMNDVTFPPHKVHHVLEGWLEIPSPSA</sequence>
<dbReference type="AlphaFoldDB" id="I0CED0"/>
<dbReference type="EMBL" id="JQ340175">
    <property type="protein sequence ID" value="AFH75143.1"/>
    <property type="molecule type" value="Genomic_DNA"/>
</dbReference>
<evidence type="ECO:0000313" key="1">
    <source>
        <dbReference type="EMBL" id="AFH75143.1"/>
    </source>
</evidence>
<organism evidence="1">
    <name type="scientific">Streptomyces sp. W75</name>
    <dbReference type="NCBI Taxonomy" id="1170711"/>
    <lineage>
        <taxon>Bacteria</taxon>
        <taxon>Bacillati</taxon>
        <taxon>Actinomycetota</taxon>
        <taxon>Actinomycetes</taxon>
        <taxon>Kitasatosporales</taxon>
        <taxon>Streptomycetaceae</taxon>
        <taxon>Streptomyces</taxon>
    </lineage>
</organism>
<gene>
    <name evidence="1" type="ORF">pCQ4.18c</name>
</gene>
<proteinExistence type="predicted"/>
<reference evidence="1" key="1">
    <citation type="submission" date="2011-12" db="EMBL/GenBank/DDBJ databases">
        <title>Complete nucleotide sequence of Streptomyces circular plasmid pCQ4.</title>
        <authorList>
            <person name="Cheng Q."/>
            <person name="Tian X."/>
            <person name="Qin Z."/>
        </authorList>
    </citation>
    <scope>NUCLEOTIDE SEQUENCE</scope>
    <source>
        <strain evidence="1">W75</strain>
        <plasmid evidence="1">pCQ4</plasmid>
    </source>
</reference>